<dbReference type="EMBL" id="CM044704">
    <property type="protein sequence ID" value="KAI5667299.1"/>
    <property type="molecule type" value="Genomic_DNA"/>
</dbReference>
<accession>A0ACC0B3U2</accession>
<protein>
    <submittedName>
        <fullName evidence="1">Uncharacterized protein</fullName>
    </submittedName>
</protein>
<proteinExistence type="predicted"/>
<comment type="caution">
    <text evidence="1">The sequence shown here is derived from an EMBL/GenBank/DDBJ whole genome shotgun (WGS) entry which is preliminary data.</text>
</comment>
<evidence type="ECO:0000313" key="1">
    <source>
        <dbReference type="EMBL" id="KAI5667299.1"/>
    </source>
</evidence>
<keyword evidence="2" id="KW-1185">Reference proteome</keyword>
<name>A0ACC0B3U2_CATRO</name>
<sequence>MSSMIISTSPCLDHHFVSLPKQEINGYLSRGRWKMQAGSNRKLQLNELDELRNEAYENAKIYKAKTKAFHDNMISRKSFEPNKKVWLFNSKLCLFLGKLRSHWDGPFTVKQVFPSGAIEIIDLKNNRTLIVNGQRLKPANTNDIEEVSFSF</sequence>
<gene>
    <name evidence="1" type="ORF">M9H77_17152</name>
</gene>
<organism evidence="1 2">
    <name type="scientific">Catharanthus roseus</name>
    <name type="common">Madagascar periwinkle</name>
    <name type="synonym">Vinca rosea</name>
    <dbReference type="NCBI Taxonomy" id="4058"/>
    <lineage>
        <taxon>Eukaryota</taxon>
        <taxon>Viridiplantae</taxon>
        <taxon>Streptophyta</taxon>
        <taxon>Embryophyta</taxon>
        <taxon>Tracheophyta</taxon>
        <taxon>Spermatophyta</taxon>
        <taxon>Magnoliopsida</taxon>
        <taxon>eudicotyledons</taxon>
        <taxon>Gunneridae</taxon>
        <taxon>Pentapetalae</taxon>
        <taxon>asterids</taxon>
        <taxon>lamiids</taxon>
        <taxon>Gentianales</taxon>
        <taxon>Apocynaceae</taxon>
        <taxon>Rauvolfioideae</taxon>
        <taxon>Vinceae</taxon>
        <taxon>Catharanthinae</taxon>
        <taxon>Catharanthus</taxon>
    </lineage>
</organism>
<evidence type="ECO:0000313" key="2">
    <source>
        <dbReference type="Proteomes" id="UP001060085"/>
    </source>
</evidence>
<dbReference type="Proteomes" id="UP001060085">
    <property type="component" value="Linkage Group LG04"/>
</dbReference>
<reference evidence="2" key="1">
    <citation type="journal article" date="2023" name="Nat. Plants">
        <title>Single-cell RNA sequencing provides a high-resolution roadmap for understanding the multicellular compartmentation of specialized metabolism.</title>
        <authorList>
            <person name="Sun S."/>
            <person name="Shen X."/>
            <person name="Li Y."/>
            <person name="Li Y."/>
            <person name="Wang S."/>
            <person name="Li R."/>
            <person name="Zhang H."/>
            <person name="Shen G."/>
            <person name="Guo B."/>
            <person name="Wei J."/>
            <person name="Xu J."/>
            <person name="St-Pierre B."/>
            <person name="Chen S."/>
            <person name="Sun C."/>
        </authorList>
    </citation>
    <scope>NUCLEOTIDE SEQUENCE [LARGE SCALE GENOMIC DNA]</scope>
</reference>